<dbReference type="SUPFAM" id="SSF52540">
    <property type="entry name" value="P-loop containing nucleoside triphosphate hydrolases"/>
    <property type="match status" value="1"/>
</dbReference>
<reference evidence="1 2" key="1">
    <citation type="submission" date="2019-11" db="EMBL/GenBank/DDBJ databases">
        <title>Isolation of a new High Light Tolerant Cyanobacteria.</title>
        <authorList>
            <person name="Dobson Z."/>
            <person name="Vaughn N."/>
            <person name="Vaughn M."/>
            <person name="Fromme P."/>
            <person name="Mazor Y."/>
        </authorList>
    </citation>
    <scope>NUCLEOTIDE SEQUENCE [LARGE SCALE GENOMIC DNA]</scope>
    <source>
        <strain evidence="1 2">0216</strain>
    </source>
</reference>
<protein>
    <submittedName>
        <fullName evidence="1">AAA family ATPase</fullName>
    </submittedName>
</protein>
<dbReference type="Proteomes" id="UP000437131">
    <property type="component" value="Unassembled WGS sequence"/>
</dbReference>
<dbReference type="RefSeq" id="WP_155083244.1">
    <property type="nucleotide sequence ID" value="NZ_WMIA01000004.1"/>
</dbReference>
<gene>
    <name evidence="1" type="ORF">GGC33_05275</name>
</gene>
<comment type="caution">
    <text evidence="1">The sequence shown here is derived from an EMBL/GenBank/DDBJ whole genome shotgun (WGS) entry which is preliminary data.</text>
</comment>
<organism evidence="1 2">
    <name type="scientific">Cyanobacterium aponinum 0216</name>
    <dbReference type="NCBI Taxonomy" id="2676140"/>
    <lineage>
        <taxon>Bacteria</taxon>
        <taxon>Bacillati</taxon>
        <taxon>Cyanobacteriota</taxon>
        <taxon>Cyanophyceae</taxon>
        <taxon>Oscillatoriophycideae</taxon>
        <taxon>Chroococcales</taxon>
        <taxon>Geminocystaceae</taxon>
        <taxon>Cyanobacterium</taxon>
    </lineage>
</organism>
<dbReference type="AlphaFoldDB" id="A0A844GTF4"/>
<name>A0A844GTF4_9CHRO</name>
<dbReference type="InterPro" id="IPR027417">
    <property type="entry name" value="P-loop_NTPase"/>
</dbReference>
<sequence length="654" mass="76278">MVDLETVLSDLKAKEGIIPNPFDDVTYGNFWFEKHHQENVDSIHQPAFQQIEYQLNLLIKDKFRQTKTILLTGDAGCGKSHLLGRLKDKLNSSAYFVYIQPIEDYRYFWRHTLQYTVTSLMQIPEGEKQSQLQLWLKSLPVLNSSDWVERLLGEKRAFIRHLKNSYPVGIVEAKKFFTALYQLTTDNYDLACEWLAGEDLDEEDLQILGLNKSIDNEKLARGILSNFGRITDASKPIIICFDQIERAFSNVFNANTIFHNERLVNFLVLISITQENWQTYKRTMVQSDLARINKNIFLDDITIEEAEKLWINRLKPLHLQCHPQPNSAIYPLEKKILADNALGERINLRNALNLGGKFFSEYIDKINKIPLPPPNKKRPDFLNKWEQVFAENQQETQKLSIILDYSDEEFLEMFRYVLECLGVENINFQFLSGKNLSKGFTFTCPKTGMKKGFIINNTRSGNSFTAFMKQCEEVINKNRCQQLILIRNVDTPKTGKGAEIYQTLFQPVSKKCIHHKLNLEDLHYLFTYKKLYKYSISGDLNVNFKPILRQELLSDMLRYKILNNCSILKSLGLVKHSPEINIFEKKLINLLQHKNATSFPEIHDNIKEDIDFCDCFIPPYFFRNIILSLYKNKSIINIVNPKDTYTQWNISLLN</sequence>
<evidence type="ECO:0000313" key="1">
    <source>
        <dbReference type="EMBL" id="MTF38332.1"/>
    </source>
</evidence>
<dbReference type="EMBL" id="WMIA01000004">
    <property type="protein sequence ID" value="MTF38332.1"/>
    <property type="molecule type" value="Genomic_DNA"/>
</dbReference>
<accession>A0A844GTF4</accession>
<evidence type="ECO:0000313" key="2">
    <source>
        <dbReference type="Proteomes" id="UP000437131"/>
    </source>
</evidence>
<proteinExistence type="predicted"/>